<dbReference type="AlphaFoldDB" id="A0A0V1FV32"/>
<evidence type="ECO:0000259" key="2">
    <source>
        <dbReference type="PROSITE" id="PS51670"/>
    </source>
</evidence>
<evidence type="ECO:0000313" key="3">
    <source>
        <dbReference type="EMBL" id="KRX99772.1"/>
    </source>
</evidence>
<reference evidence="7 8" key="1">
    <citation type="submission" date="2015-01" db="EMBL/GenBank/DDBJ databases">
        <title>Evolution of Trichinella species and genotypes.</title>
        <authorList>
            <person name="Korhonen P.K."/>
            <person name="Edoardo P."/>
            <person name="Giuseppe L.R."/>
            <person name="Gasser R.B."/>
        </authorList>
    </citation>
    <scope>NUCLEOTIDE SEQUENCE [LARGE SCALE GENOMIC DNA]</scope>
    <source>
        <strain evidence="4">ISS13</strain>
        <strain evidence="3">ISS141</strain>
        <strain evidence="6">ISS176</strain>
        <strain evidence="5">ISS470</strain>
    </source>
</reference>
<evidence type="ECO:0000313" key="6">
    <source>
        <dbReference type="EMBL" id="KRZ44807.1"/>
    </source>
</evidence>
<evidence type="ECO:0000313" key="5">
    <source>
        <dbReference type="EMBL" id="KRY89833.1"/>
    </source>
</evidence>
<dbReference type="OrthoDB" id="5911899at2759"/>
<dbReference type="InterPro" id="IPR003582">
    <property type="entry name" value="ShKT_dom"/>
</dbReference>
<evidence type="ECO:0000313" key="9">
    <source>
        <dbReference type="Proteomes" id="UP000054995"/>
    </source>
</evidence>
<comment type="caution">
    <text evidence="1">Lacks conserved residue(s) required for the propagation of feature annotation.</text>
</comment>
<evidence type="ECO:0000256" key="1">
    <source>
        <dbReference type="PROSITE-ProRule" id="PRU01005"/>
    </source>
</evidence>
<dbReference type="Pfam" id="PF01549">
    <property type="entry name" value="ShK"/>
    <property type="match status" value="1"/>
</dbReference>
<gene>
    <name evidence="4" type="ORF">T4A_11475</name>
    <name evidence="6" type="ORF">T4C_10744</name>
    <name evidence="5" type="ORF">T4D_9300</name>
    <name evidence="3" type="ORF">T4E_10292</name>
</gene>
<dbReference type="EMBL" id="JYDT01000027">
    <property type="protein sequence ID" value="KRY89833.1"/>
    <property type="molecule type" value="Genomic_DNA"/>
</dbReference>
<dbReference type="PROSITE" id="PS51670">
    <property type="entry name" value="SHKT"/>
    <property type="match status" value="1"/>
</dbReference>
<dbReference type="EMBL" id="JYDU01000012">
    <property type="protein sequence ID" value="KRX99772.1"/>
    <property type="molecule type" value="Genomic_DNA"/>
</dbReference>
<dbReference type="Proteomes" id="UP000054995">
    <property type="component" value="Unassembled WGS sequence"/>
</dbReference>
<dbReference type="EMBL" id="JYDV01000005">
    <property type="protein sequence ID" value="KRZ44807.1"/>
    <property type="molecule type" value="Genomic_DNA"/>
</dbReference>
<organism evidence="5 9">
    <name type="scientific">Trichinella pseudospiralis</name>
    <name type="common">Parasitic roundworm</name>
    <dbReference type="NCBI Taxonomy" id="6337"/>
    <lineage>
        <taxon>Eukaryota</taxon>
        <taxon>Metazoa</taxon>
        <taxon>Ecdysozoa</taxon>
        <taxon>Nematoda</taxon>
        <taxon>Enoplea</taxon>
        <taxon>Dorylaimia</taxon>
        <taxon>Trichinellida</taxon>
        <taxon>Trichinellidae</taxon>
        <taxon>Trichinella</taxon>
    </lineage>
</organism>
<evidence type="ECO:0000313" key="8">
    <source>
        <dbReference type="Proteomes" id="UP000054815"/>
    </source>
</evidence>
<keyword evidence="9" id="KW-1185">Reference proteome</keyword>
<dbReference type="EMBL" id="JYDR01000007">
    <property type="protein sequence ID" value="KRY77308.1"/>
    <property type="molecule type" value="Genomic_DNA"/>
</dbReference>
<dbReference type="Proteomes" id="UP000054815">
    <property type="component" value="Unassembled WGS sequence"/>
</dbReference>
<name>A0A0V1FV32_TRIPS</name>
<protein>
    <recommendedName>
        <fullName evidence="2">ShKT domain-containing protein</fullName>
    </recommendedName>
</protein>
<sequence length="142" mass="15998">MFLFLWSTLIGFYALGSVFICTTVDGIGYYAEMSEVSDGESLHSLLCGFCCSLPDKHCNEIETYVPCSVCSCCAKRLLLTKHEFPRLRGISFMEWPQRKACPCPHNEDNDFKCSFWAHLGECERIPGFMMTMCPVSCGICCV</sequence>
<evidence type="ECO:0000313" key="4">
    <source>
        <dbReference type="EMBL" id="KRY77308.1"/>
    </source>
</evidence>
<proteinExistence type="predicted"/>
<dbReference type="SMART" id="SM00254">
    <property type="entry name" value="ShKT"/>
    <property type="match status" value="1"/>
</dbReference>
<evidence type="ECO:0000313" key="7">
    <source>
        <dbReference type="Proteomes" id="UP000054632"/>
    </source>
</evidence>
<dbReference type="Proteomes" id="UP000054632">
    <property type="component" value="Unassembled WGS sequence"/>
</dbReference>
<dbReference type="Proteomes" id="UP000054826">
    <property type="component" value="Unassembled WGS sequence"/>
</dbReference>
<accession>A0A0V1FV32</accession>
<comment type="caution">
    <text evidence="5">The sequence shown here is derived from an EMBL/GenBank/DDBJ whole genome shotgun (WGS) entry which is preliminary data.</text>
</comment>
<feature type="domain" description="ShKT" evidence="2">
    <location>
        <begin position="103"/>
        <end position="140"/>
    </location>
</feature>